<dbReference type="SUPFAM" id="SSF56935">
    <property type="entry name" value="Porins"/>
    <property type="match status" value="1"/>
</dbReference>
<feature type="domain" description="Secretin/TonB short N-terminal" evidence="14">
    <location>
        <begin position="52"/>
        <end position="103"/>
    </location>
</feature>
<evidence type="ECO:0000256" key="11">
    <source>
        <dbReference type="PROSITE-ProRule" id="PRU01360"/>
    </source>
</evidence>
<protein>
    <submittedName>
        <fullName evidence="15">TonB-dependent receptor</fullName>
    </submittedName>
</protein>
<comment type="similarity">
    <text evidence="2 11 12">Belongs to the TonB-dependent receptor family.</text>
</comment>
<dbReference type="PROSITE" id="PS52016">
    <property type="entry name" value="TONB_DEPENDENT_REC_3"/>
    <property type="match status" value="1"/>
</dbReference>
<evidence type="ECO:0000256" key="5">
    <source>
        <dbReference type="ARBA" id="ARBA00022496"/>
    </source>
</evidence>
<dbReference type="InterPro" id="IPR012910">
    <property type="entry name" value="Plug_dom"/>
</dbReference>
<evidence type="ECO:0000313" key="15">
    <source>
        <dbReference type="EMBL" id="MBY8821590.1"/>
    </source>
</evidence>
<gene>
    <name evidence="15" type="ORF">K7G82_04755</name>
</gene>
<evidence type="ECO:0000313" key="16">
    <source>
        <dbReference type="Proteomes" id="UP000706039"/>
    </source>
</evidence>
<keyword evidence="7" id="KW-0408">Iron</keyword>
<dbReference type="InterPro" id="IPR037066">
    <property type="entry name" value="Plug_dom_sf"/>
</dbReference>
<evidence type="ECO:0000256" key="10">
    <source>
        <dbReference type="ARBA" id="ARBA00023237"/>
    </source>
</evidence>
<dbReference type="PANTHER" id="PTHR30069:SF41">
    <property type="entry name" value="HEME_HEMOPEXIN UTILIZATION PROTEIN C"/>
    <property type="match status" value="1"/>
</dbReference>
<keyword evidence="10 11" id="KW-0998">Cell outer membrane</keyword>
<dbReference type="InterPro" id="IPR011662">
    <property type="entry name" value="Secretin/TonB_short_N"/>
</dbReference>
<dbReference type="SMART" id="SM00965">
    <property type="entry name" value="STN"/>
    <property type="match status" value="1"/>
</dbReference>
<evidence type="ECO:0000256" key="7">
    <source>
        <dbReference type="ARBA" id="ARBA00023004"/>
    </source>
</evidence>
<keyword evidence="5" id="KW-0406">Ion transport</keyword>
<reference evidence="15 16" key="1">
    <citation type="submission" date="2021-08" db="EMBL/GenBank/DDBJ databases">
        <authorList>
            <person name="Tuo L."/>
        </authorList>
    </citation>
    <scope>NUCLEOTIDE SEQUENCE [LARGE SCALE GENOMIC DNA]</scope>
    <source>
        <strain evidence="15 16">JCM 31229</strain>
    </source>
</reference>
<dbReference type="Pfam" id="PF07715">
    <property type="entry name" value="Plug"/>
    <property type="match status" value="1"/>
</dbReference>
<evidence type="ECO:0000256" key="1">
    <source>
        <dbReference type="ARBA" id="ARBA00004571"/>
    </source>
</evidence>
<comment type="caution">
    <text evidence="15">The sequence shown here is derived from an EMBL/GenBank/DDBJ whole genome shotgun (WGS) entry which is preliminary data.</text>
</comment>
<keyword evidence="4 11" id="KW-1134">Transmembrane beta strand</keyword>
<keyword evidence="5" id="KW-0410">Iron transport</keyword>
<keyword evidence="3 11" id="KW-0813">Transport</keyword>
<evidence type="ECO:0000256" key="3">
    <source>
        <dbReference type="ARBA" id="ARBA00022448"/>
    </source>
</evidence>
<feature type="signal peptide" evidence="13">
    <location>
        <begin position="1"/>
        <end position="25"/>
    </location>
</feature>
<evidence type="ECO:0000256" key="4">
    <source>
        <dbReference type="ARBA" id="ARBA00022452"/>
    </source>
</evidence>
<feature type="chain" id="PRO_5047252588" evidence="13">
    <location>
        <begin position="26"/>
        <end position="787"/>
    </location>
</feature>
<evidence type="ECO:0000256" key="13">
    <source>
        <dbReference type="SAM" id="SignalP"/>
    </source>
</evidence>
<dbReference type="Gene3D" id="3.55.50.30">
    <property type="match status" value="1"/>
</dbReference>
<dbReference type="Gene3D" id="2.40.170.20">
    <property type="entry name" value="TonB-dependent receptor, beta-barrel domain"/>
    <property type="match status" value="1"/>
</dbReference>
<keyword evidence="15" id="KW-0675">Receptor</keyword>
<evidence type="ECO:0000259" key="14">
    <source>
        <dbReference type="SMART" id="SM00965"/>
    </source>
</evidence>
<name>A0ABS7PJW4_9SPHN</name>
<dbReference type="Pfam" id="PF00593">
    <property type="entry name" value="TonB_dep_Rec_b-barrel"/>
    <property type="match status" value="1"/>
</dbReference>
<dbReference type="CDD" id="cd01347">
    <property type="entry name" value="ligand_gated_channel"/>
    <property type="match status" value="1"/>
</dbReference>
<evidence type="ECO:0000256" key="6">
    <source>
        <dbReference type="ARBA" id="ARBA00022692"/>
    </source>
</evidence>
<evidence type="ECO:0000256" key="2">
    <source>
        <dbReference type="ARBA" id="ARBA00009810"/>
    </source>
</evidence>
<keyword evidence="9 11" id="KW-0472">Membrane</keyword>
<dbReference type="InterPro" id="IPR000531">
    <property type="entry name" value="Beta-barrel_TonB"/>
</dbReference>
<proteinExistence type="inferred from homology"/>
<keyword evidence="13" id="KW-0732">Signal</keyword>
<organism evidence="15 16">
    <name type="scientific">Sphingomonas colocasiae</name>
    <dbReference type="NCBI Taxonomy" id="1848973"/>
    <lineage>
        <taxon>Bacteria</taxon>
        <taxon>Pseudomonadati</taxon>
        <taxon>Pseudomonadota</taxon>
        <taxon>Alphaproteobacteria</taxon>
        <taxon>Sphingomonadales</taxon>
        <taxon>Sphingomonadaceae</taxon>
        <taxon>Sphingomonas</taxon>
    </lineage>
</organism>
<dbReference type="InterPro" id="IPR039426">
    <property type="entry name" value="TonB-dep_rcpt-like"/>
</dbReference>
<keyword evidence="8 12" id="KW-0798">TonB box</keyword>
<evidence type="ECO:0000256" key="9">
    <source>
        <dbReference type="ARBA" id="ARBA00023136"/>
    </source>
</evidence>
<dbReference type="PANTHER" id="PTHR30069">
    <property type="entry name" value="TONB-DEPENDENT OUTER MEMBRANE RECEPTOR"/>
    <property type="match status" value="1"/>
</dbReference>
<accession>A0ABS7PJW4</accession>
<sequence>MRGAALAAIASASLAAAGAPATAQAAQASRAFDIPAGSLGSALARLGRQAGTVVSVDPALVRGKHSAGLRGDFTTPAALARMLASTGLSARSDGRGGYRIIAQTPAPRLAPRPAATRAAPTPLAGAIDAPMESDTGGADEQIVVVGALTDVEIDREQIEFRQANDLGDLFRQVPSVAVGGSVGIAQKIYVRGLEDNMLNVTVDGAPQRGTLFHHIGRVSIEPELLATVDVKAGAGEATSGFGAIGGAIRFRTRDADDLLKPGQSIGAIAKAGWFSNDGYKLSATVFGRLTEDLGIIASCAHVDRDNMKDGGGETLYGTAATQKLGFVKLGGTLGGRHRFSASYEQRNEQASFGQRPNWPVLASDPLFPAKAKRQTAILNYGLDAGEGVDIEATGYWTRSRFVQDRYDRWGLYGAAIRSYGFDIRGRFRQGRHDIVAGAEYRDDRVESRYLEDASIWGPWAWDPAIGRFVETGTVLGLYIQDHWRIADPLTLSVGARYDAYDLTQVTYADGTDSDGISVNAGLRYELADGLTLHASFAQAFRGKEIGDAFTLEKRPGRIALAPGLRPERVDNYEAGAAFNRDGFRASAVYYDMVIDDVILDQIGNGPAPQAPNYYENIGKFKANGIELRAGYSHGPFSIDAYFNHYRSRINGHPVEGYEHIGLGTSVGDNWNLTLGYRPSDTLGFEASVTHYNDLNDIEVLHRNVEIGWIPTTQLVDKPGYTVVDLFGRWQPLGSDRLTLLAGVYNLFDRRYRAHSSVADYSGIPDYEGVVGVREPGRDIRLTVSVRF</sequence>
<evidence type="ECO:0000256" key="8">
    <source>
        <dbReference type="ARBA" id="ARBA00023077"/>
    </source>
</evidence>
<dbReference type="InterPro" id="IPR036942">
    <property type="entry name" value="Beta-barrel_TonB_sf"/>
</dbReference>
<dbReference type="Pfam" id="PF07660">
    <property type="entry name" value="STN"/>
    <property type="match status" value="1"/>
</dbReference>
<dbReference type="Gene3D" id="2.170.130.10">
    <property type="entry name" value="TonB-dependent receptor, plug domain"/>
    <property type="match status" value="1"/>
</dbReference>
<comment type="subcellular location">
    <subcellularLocation>
        <location evidence="1 11">Cell outer membrane</location>
        <topology evidence="1 11">Multi-pass membrane protein</topology>
    </subcellularLocation>
</comment>
<evidence type="ECO:0000256" key="12">
    <source>
        <dbReference type="RuleBase" id="RU003357"/>
    </source>
</evidence>
<keyword evidence="16" id="KW-1185">Reference proteome</keyword>
<dbReference type="Proteomes" id="UP000706039">
    <property type="component" value="Unassembled WGS sequence"/>
</dbReference>
<keyword evidence="6 11" id="KW-0812">Transmembrane</keyword>
<dbReference type="EMBL" id="JAINVV010000003">
    <property type="protein sequence ID" value="MBY8821590.1"/>
    <property type="molecule type" value="Genomic_DNA"/>
</dbReference>